<feature type="region of interest" description="Disordered" evidence="1">
    <location>
        <begin position="1077"/>
        <end position="1102"/>
    </location>
</feature>
<reference evidence="2" key="1">
    <citation type="submission" date="2016-10" db="EMBL/GenBank/DDBJ databases">
        <authorList>
            <person name="Benchimol M."/>
            <person name="Almeida L.G."/>
            <person name="Vasconcelos A.T."/>
            <person name="Perreira-Neves A."/>
            <person name="Rosa I.A."/>
            <person name="Tasca T."/>
            <person name="Bogo M.R."/>
            <person name="de Souza W."/>
        </authorList>
    </citation>
    <scope>NUCLEOTIDE SEQUENCE [LARGE SCALE GENOMIC DNA]</scope>
    <source>
        <strain evidence="2">K</strain>
    </source>
</reference>
<feature type="compositionally biased region" description="Low complexity" evidence="1">
    <location>
        <begin position="1077"/>
        <end position="1100"/>
    </location>
</feature>
<comment type="caution">
    <text evidence="2">The sequence shown here is derived from an EMBL/GenBank/DDBJ whole genome shotgun (WGS) entry which is preliminary data.</text>
</comment>
<gene>
    <name evidence="2" type="ORF">TRFO_01215</name>
</gene>
<dbReference type="EMBL" id="MLAK01000593">
    <property type="protein sequence ID" value="OHT11248.1"/>
    <property type="molecule type" value="Genomic_DNA"/>
</dbReference>
<protein>
    <submittedName>
        <fullName evidence="2">Uncharacterized protein</fullName>
    </submittedName>
</protein>
<evidence type="ECO:0000313" key="2">
    <source>
        <dbReference type="EMBL" id="OHT11248.1"/>
    </source>
</evidence>
<dbReference type="RefSeq" id="XP_068364384.1">
    <property type="nucleotide sequence ID" value="XM_068489973.1"/>
</dbReference>
<dbReference type="VEuPathDB" id="TrichDB:TRFO_01215"/>
<dbReference type="AlphaFoldDB" id="A0A1J4KJX9"/>
<evidence type="ECO:0000256" key="1">
    <source>
        <dbReference type="SAM" id="MobiDB-lite"/>
    </source>
</evidence>
<evidence type="ECO:0000313" key="3">
    <source>
        <dbReference type="Proteomes" id="UP000179807"/>
    </source>
</evidence>
<accession>A0A1J4KJX9</accession>
<sequence>MNDLISRFALEPYITPIPRETTGDYIPDATLDTLFPDLSMKPSEFGDLSQLLEAAEANLPIIYGLQSEKLSQPIPSDIDRGSISLFLSNLADTSIHLYSLCPVQKIDLLELPDLLSHCTQFRIAPDRAAWAVHFLVKKKKISEETLTAAFKQLLKPNDALASSKQEINTSHLAKFAYALYKRNLVNHTDIILTLIEALPPRCMSIFQNEIIQNFSLLYRVLDCNKKLQYKELLSIDLQTTRSQLVQLAFQDFPISNFVKDLQTDETDQRIKKLYDSLQPSRLTYFTDYRNLIFGSFPLLDSNVLAAHLSNRLVYATDDEKQELALFMCKSVLWFNSKDEAVAATIASLIKKLVPKFQVEEFFDLLLDLEINSEKYLNASSSSNNFYSDNQPNAYSTETNSNSKCKIIPKFKYLFYELQYQNLFTFSRFLYYIKTRGYKMNNKETLGYLISNLPSLDRSLRILNEIMGMLSVLIPDNNFDNQIREIGLNIIDKIDLVSKLPYIFKFQLALYLINQSQCEFSKMCTILQKLECLNLITILFNKQKPAKFIVYDVLFIEQTISCFISHDLLESVASIALNDNPNFEIAKFLTKYLKESEDNKIPTGLSKYKSQLSVKKQEKNATVNQKNIQKLMMKYSHLCSLHIFDCFYDVKTESDFGRVFCFFLKDLLTFPRLTYPMLLEFFIDFCEHQCITRGSYQFIRCFLQTVIENQELVKNENSNSQTVIINFLTHLFKAGFIRPFAYLHLVLSPKSRKYTSNSNSNSNPSSNSSNFNNNSRGSGISEPLITLFFKILDEHPNSFPVDSILNEKVIKNFTDLALFEQFLNKLRQFPTPIITESLRISLSKDVPSAVGAAYYSLLPFGLQTLDFNDAFEYFSENVDRTTSTFWTLWLRDKVCYNAGFPVTPKQVDKATLQDHIVQLCNCFSNLILSCDQNNEKLQIYLNCWTLLCSDDAIVVHVSKQVSNNIRNGKFTLRPMFIEYIQPIIHACSEVILEQICDGFCQYQDNIIASTNSDPTANIGGGGNLGCFELFTKTASSIFIVFADRFVTQKTQSTAVLMSIADKLLEWLRKMAISNSNISNANSNTNSTGGPASDSTTTSGDGSVIGATRIENRSTDTFVLDAFNFIVMKTSFLKLDLCIYFHEHIATMLEQLPQELRKFVIVNQPMQRFSPVPDPLYFDVTPPTVEDPTASLSFTGFMDDSGPGIPQQPIGEADNDFDDPFSWLESY</sequence>
<organism evidence="2 3">
    <name type="scientific">Tritrichomonas foetus</name>
    <dbReference type="NCBI Taxonomy" id="1144522"/>
    <lineage>
        <taxon>Eukaryota</taxon>
        <taxon>Metamonada</taxon>
        <taxon>Parabasalia</taxon>
        <taxon>Tritrichomonadida</taxon>
        <taxon>Tritrichomonadidae</taxon>
        <taxon>Tritrichomonas</taxon>
    </lineage>
</organism>
<proteinExistence type="predicted"/>
<dbReference type="GeneID" id="94824677"/>
<keyword evidence="3" id="KW-1185">Reference proteome</keyword>
<feature type="region of interest" description="Disordered" evidence="1">
    <location>
        <begin position="755"/>
        <end position="774"/>
    </location>
</feature>
<name>A0A1J4KJX9_9EUKA</name>
<dbReference type="Proteomes" id="UP000179807">
    <property type="component" value="Unassembled WGS sequence"/>
</dbReference>